<feature type="region of interest" description="Disordered" evidence="1">
    <location>
        <begin position="1"/>
        <end position="22"/>
    </location>
</feature>
<evidence type="ECO:0000259" key="2">
    <source>
        <dbReference type="SMART" id="SM01083"/>
    </source>
</evidence>
<dbReference type="InterPro" id="IPR039875">
    <property type="entry name" value="LENG1-like"/>
</dbReference>
<reference evidence="3" key="1">
    <citation type="journal article" date="2020" name="Nat. Commun.">
        <title>Large-scale genome sequencing of mycorrhizal fungi provides insights into the early evolution of symbiotic traits.</title>
        <authorList>
            <person name="Miyauchi S."/>
            <person name="Kiss E."/>
            <person name="Kuo A."/>
            <person name="Drula E."/>
            <person name="Kohler A."/>
            <person name="Sanchez-Garcia M."/>
            <person name="Morin E."/>
            <person name="Andreopoulos B."/>
            <person name="Barry K.W."/>
            <person name="Bonito G."/>
            <person name="Buee M."/>
            <person name="Carver A."/>
            <person name="Chen C."/>
            <person name="Cichocki N."/>
            <person name="Clum A."/>
            <person name="Culley D."/>
            <person name="Crous P.W."/>
            <person name="Fauchery L."/>
            <person name="Girlanda M."/>
            <person name="Hayes R.D."/>
            <person name="Keri Z."/>
            <person name="LaButti K."/>
            <person name="Lipzen A."/>
            <person name="Lombard V."/>
            <person name="Magnuson J."/>
            <person name="Maillard F."/>
            <person name="Murat C."/>
            <person name="Nolan M."/>
            <person name="Ohm R.A."/>
            <person name="Pangilinan J."/>
            <person name="Pereira M.F."/>
            <person name="Perotto S."/>
            <person name="Peter M."/>
            <person name="Pfister S."/>
            <person name="Riley R."/>
            <person name="Sitrit Y."/>
            <person name="Stielow J.B."/>
            <person name="Szollosi G."/>
            <person name="Zifcakova L."/>
            <person name="Stursova M."/>
            <person name="Spatafora J.W."/>
            <person name="Tedersoo L."/>
            <person name="Vaario L.M."/>
            <person name="Yamada A."/>
            <person name="Yan M."/>
            <person name="Wang P."/>
            <person name="Xu J."/>
            <person name="Bruns T."/>
            <person name="Baldrian P."/>
            <person name="Vilgalys R."/>
            <person name="Dunand C."/>
            <person name="Henrissat B."/>
            <person name="Grigoriev I.V."/>
            <person name="Hibbett D."/>
            <person name="Nagy L.G."/>
            <person name="Martin F.M."/>
        </authorList>
    </citation>
    <scope>NUCLEOTIDE SEQUENCE</scope>
    <source>
        <strain evidence="3">UH-Tt-Lm1</strain>
    </source>
</reference>
<comment type="caution">
    <text evidence="3">The sequence shown here is derived from an EMBL/GenBank/DDBJ whole genome shotgun (WGS) entry which is preliminary data.</text>
</comment>
<feature type="region of interest" description="Disordered" evidence="1">
    <location>
        <begin position="105"/>
        <end position="243"/>
    </location>
</feature>
<feature type="domain" description="CBF1-interacting co-repressor CIR N-terminal" evidence="2">
    <location>
        <begin position="11"/>
        <end position="47"/>
    </location>
</feature>
<accession>A0A9P6HRM9</accession>
<dbReference type="PANTHER" id="PTHR22093:SF0">
    <property type="entry name" value="LEUKOCYTE RECEPTOR CLUSTER MEMBER 1"/>
    <property type="match status" value="1"/>
</dbReference>
<dbReference type="PANTHER" id="PTHR22093">
    <property type="entry name" value="LEUKOCYTE RECEPTOR CLUSTER LRC MEMBER 1"/>
    <property type="match status" value="1"/>
</dbReference>
<dbReference type="Proteomes" id="UP000736335">
    <property type="component" value="Unassembled WGS sequence"/>
</dbReference>
<gene>
    <name evidence="3" type="ORF">BJ322DRAFT_95331</name>
</gene>
<feature type="region of interest" description="Disordered" evidence="1">
    <location>
        <begin position="55"/>
        <end position="83"/>
    </location>
</feature>
<dbReference type="AlphaFoldDB" id="A0A9P6HRM9"/>
<feature type="compositionally biased region" description="Basic residues" evidence="1">
    <location>
        <begin position="1"/>
        <end position="14"/>
    </location>
</feature>
<dbReference type="SMART" id="SM01083">
    <property type="entry name" value="Cir_N"/>
    <property type="match status" value="1"/>
</dbReference>
<feature type="compositionally biased region" description="Basic and acidic residues" evidence="1">
    <location>
        <begin position="66"/>
        <end position="76"/>
    </location>
</feature>
<evidence type="ECO:0000256" key="1">
    <source>
        <dbReference type="SAM" id="MobiDB-lite"/>
    </source>
</evidence>
<sequence>MGKLNIAHHKSYHPYRRDNIERVRRDEEEAQLKEAAAEGRTLLADAEARIDLLRSRAGVSSKPNKRQQEREEEKLLSQRTSDVIESTQGHVNLFDDLERQEMVISTKAKKPPIETDKGVPLAPSEKDLKPWYSDKGNGRMLDDMDNDKRIRETNRKSKADPLTSINSQLASSSPRSSFSSSRSDWRRPSSGPRTSDPGRPPSQLDTRLSRESAERQRARELIERKKREMAGSATPSTVRSGYGDVYNRVEVEEARRSKGRGFDRRH</sequence>
<feature type="compositionally biased region" description="Low complexity" evidence="1">
    <location>
        <begin position="171"/>
        <end position="193"/>
    </location>
</feature>
<reference evidence="3" key="2">
    <citation type="submission" date="2020-11" db="EMBL/GenBank/DDBJ databases">
        <authorList>
            <consortium name="DOE Joint Genome Institute"/>
            <person name="Kuo A."/>
            <person name="Miyauchi S."/>
            <person name="Kiss E."/>
            <person name="Drula E."/>
            <person name="Kohler A."/>
            <person name="Sanchez-Garcia M."/>
            <person name="Andreopoulos B."/>
            <person name="Barry K.W."/>
            <person name="Bonito G."/>
            <person name="Buee M."/>
            <person name="Carver A."/>
            <person name="Chen C."/>
            <person name="Cichocki N."/>
            <person name="Clum A."/>
            <person name="Culley D."/>
            <person name="Crous P.W."/>
            <person name="Fauchery L."/>
            <person name="Girlanda M."/>
            <person name="Hayes R."/>
            <person name="Keri Z."/>
            <person name="Labutti K."/>
            <person name="Lipzen A."/>
            <person name="Lombard V."/>
            <person name="Magnuson J."/>
            <person name="Maillard F."/>
            <person name="Morin E."/>
            <person name="Murat C."/>
            <person name="Nolan M."/>
            <person name="Ohm R."/>
            <person name="Pangilinan J."/>
            <person name="Pereira M."/>
            <person name="Perotto S."/>
            <person name="Peter M."/>
            <person name="Riley R."/>
            <person name="Sitrit Y."/>
            <person name="Stielow B."/>
            <person name="Szollosi G."/>
            <person name="Zifcakova L."/>
            <person name="Stursova M."/>
            <person name="Spatafora J.W."/>
            <person name="Tedersoo L."/>
            <person name="Vaario L.-M."/>
            <person name="Yamada A."/>
            <person name="Yan M."/>
            <person name="Wang P."/>
            <person name="Xu J."/>
            <person name="Bruns T."/>
            <person name="Baldrian P."/>
            <person name="Vilgalys R."/>
            <person name="Henrissat B."/>
            <person name="Grigoriev I.V."/>
            <person name="Hibbett D."/>
            <person name="Nagy L.G."/>
            <person name="Martin F.M."/>
        </authorList>
    </citation>
    <scope>NUCLEOTIDE SEQUENCE</scope>
    <source>
        <strain evidence="3">UH-Tt-Lm1</strain>
    </source>
</reference>
<organism evidence="3 4">
    <name type="scientific">Thelephora terrestris</name>
    <dbReference type="NCBI Taxonomy" id="56493"/>
    <lineage>
        <taxon>Eukaryota</taxon>
        <taxon>Fungi</taxon>
        <taxon>Dikarya</taxon>
        <taxon>Basidiomycota</taxon>
        <taxon>Agaricomycotina</taxon>
        <taxon>Agaricomycetes</taxon>
        <taxon>Thelephorales</taxon>
        <taxon>Thelephoraceae</taxon>
        <taxon>Thelephora</taxon>
    </lineage>
</organism>
<feature type="compositionally biased region" description="Basic and acidic residues" evidence="1">
    <location>
        <begin position="207"/>
        <end position="229"/>
    </location>
</feature>
<dbReference type="InterPro" id="IPR019339">
    <property type="entry name" value="CIR_N_dom"/>
</dbReference>
<evidence type="ECO:0000313" key="3">
    <source>
        <dbReference type="EMBL" id="KAF9793013.1"/>
    </source>
</evidence>
<keyword evidence="4" id="KW-1185">Reference proteome</keyword>
<dbReference type="OrthoDB" id="2159131at2759"/>
<proteinExistence type="predicted"/>
<feature type="compositionally biased region" description="Basic and acidic residues" evidence="1">
    <location>
        <begin position="136"/>
        <end position="159"/>
    </location>
</feature>
<dbReference type="EMBL" id="WIUZ02000001">
    <property type="protein sequence ID" value="KAF9793013.1"/>
    <property type="molecule type" value="Genomic_DNA"/>
</dbReference>
<protein>
    <recommendedName>
        <fullName evidence="2">CBF1-interacting co-repressor CIR N-terminal domain-containing protein</fullName>
    </recommendedName>
</protein>
<evidence type="ECO:0000313" key="4">
    <source>
        <dbReference type="Proteomes" id="UP000736335"/>
    </source>
</evidence>
<name>A0A9P6HRM9_9AGAM</name>